<dbReference type="PANTHER" id="PTHR43060">
    <property type="entry name" value="3-HYDROXYISOBUTYRATE DEHYDROGENASE-LIKE 1, MITOCHONDRIAL-RELATED"/>
    <property type="match status" value="1"/>
</dbReference>
<comment type="similarity">
    <text evidence="1">Belongs to the HIBADH-related family.</text>
</comment>
<sequence length="297" mass="31927">MANLKKIGFIGTGVMGTGIIKNMLKAGYGVTVFNRTKAHADPVVKAGATWVESPKQVTQASDIVFTMVGFPQDVEEVYFGDNGIFAGTKAGQTVVDMTTSTPTLAKKIGDYGQAHEIEVLDAPVSGGDIGAEKGTLTIMVGGNETAYKELQPIFDVIGQQVNYFGTAGSGQHAKMANQIMIAGTMTGMSEMLVYAQAAGLDLPKVLQTLESGGADNWSMENYAPRILKDDYTPGFFAKHFLKDLRIALNEADKMHLNLPATDAARNLYARLVDEKKLGNDGTQALVKLWWKDGKLPN</sequence>
<dbReference type="SUPFAM" id="SSF51735">
    <property type="entry name" value="NAD(P)-binding Rossmann-fold domains"/>
    <property type="match status" value="1"/>
</dbReference>
<dbReference type="InterPro" id="IPR013328">
    <property type="entry name" value="6PGD_dom2"/>
</dbReference>
<dbReference type="PIRSF" id="PIRSF000103">
    <property type="entry name" value="HIBADH"/>
    <property type="match status" value="1"/>
</dbReference>
<evidence type="ECO:0000256" key="4">
    <source>
        <dbReference type="PIRSR" id="PIRSR000103-1"/>
    </source>
</evidence>
<evidence type="ECO:0000256" key="3">
    <source>
        <dbReference type="ARBA" id="ARBA00023027"/>
    </source>
</evidence>
<accession>A0A0R2KAI8</accession>
<dbReference type="Pfam" id="PF14833">
    <property type="entry name" value="NAD_binding_11"/>
    <property type="match status" value="1"/>
</dbReference>
<dbReference type="InterPro" id="IPR036291">
    <property type="entry name" value="NAD(P)-bd_dom_sf"/>
</dbReference>
<dbReference type="PANTHER" id="PTHR43060:SF15">
    <property type="entry name" value="3-HYDROXYISOBUTYRATE DEHYDROGENASE-LIKE 1, MITOCHONDRIAL-RELATED"/>
    <property type="match status" value="1"/>
</dbReference>
<organism evidence="7 8">
    <name type="scientific">Pediococcus ethanolidurans</name>
    <dbReference type="NCBI Taxonomy" id="319653"/>
    <lineage>
        <taxon>Bacteria</taxon>
        <taxon>Bacillati</taxon>
        <taxon>Bacillota</taxon>
        <taxon>Bacilli</taxon>
        <taxon>Lactobacillales</taxon>
        <taxon>Lactobacillaceae</taxon>
        <taxon>Pediococcus</taxon>
    </lineage>
</organism>
<dbReference type="Pfam" id="PF03446">
    <property type="entry name" value="NAD_binding_2"/>
    <property type="match status" value="1"/>
</dbReference>
<dbReference type="InterPro" id="IPR006115">
    <property type="entry name" value="6PGDH_NADP-bd"/>
</dbReference>
<evidence type="ECO:0000313" key="7">
    <source>
        <dbReference type="EMBL" id="KRN83674.1"/>
    </source>
</evidence>
<dbReference type="STRING" id="319653.SAMN04487973_10125"/>
<dbReference type="Proteomes" id="UP000051749">
    <property type="component" value="Unassembled WGS sequence"/>
</dbReference>
<dbReference type="SUPFAM" id="SSF48179">
    <property type="entry name" value="6-phosphogluconate dehydrogenase C-terminal domain-like"/>
    <property type="match status" value="1"/>
</dbReference>
<dbReference type="InterPro" id="IPR015815">
    <property type="entry name" value="HIBADH-related"/>
</dbReference>
<evidence type="ECO:0000256" key="2">
    <source>
        <dbReference type="ARBA" id="ARBA00023002"/>
    </source>
</evidence>
<dbReference type="InterPro" id="IPR008927">
    <property type="entry name" value="6-PGluconate_DH-like_C_sf"/>
</dbReference>
<dbReference type="AlphaFoldDB" id="A0A0R2KAI8"/>
<keyword evidence="3" id="KW-0520">NAD</keyword>
<feature type="domain" description="3-hydroxyisobutyrate dehydrogenase-like NAD-binding" evidence="6">
    <location>
        <begin position="168"/>
        <end position="288"/>
    </location>
</feature>
<dbReference type="InterPro" id="IPR029154">
    <property type="entry name" value="HIBADH-like_NADP-bd"/>
</dbReference>
<evidence type="ECO:0000313" key="8">
    <source>
        <dbReference type="Proteomes" id="UP000051749"/>
    </source>
</evidence>
<keyword evidence="2" id="KW-0560">Oxidoreductase</keyword>
<feature type="active site" evidence="4">
    <location>
        <position position="174"/>
    </location>
</feature>
<protein>
    <submittedName>
        <fullName evidence="7">3-hydroxyisobutyrate dehydrogenase</fullName>
    </submittedName>
</protein>
<dbReference type="Gene3D" id="1.10.1040.10">
    <property type="entry name" value="N-(1-d-carboxylethyl)-l-norvaline Dehydrogenase, domain 2"/>
    <property type="match status" value="1"/>
</dbReference>
<evidence type="ECO:0000256" key="1">
    <source>
        <dbReference type="ARBA" id="ARBA00009080"/>
    </source>
</evidence>
<dbReference type="GO" id="GO:0050661">
    <property type="term" value="F:NADP binding"/>
    <property type="evidence" value="ECO:0007669"/>
    <property type="project" value="InterPro"/>
</dbReference>
<reference evidence="7 8" key="1">
    <citation type="journal article" date="2015" name="Genome Announc.">
        <title>Expanding the biotechnology potential of lactobacilli through comparative genomics of 213 strains and associated genera.</title>
        <authorList>
            <person name="Sun Z."/>
            <person name="Harris H.M."/>
            <person name="McCann A."/>
            <person name="Guo C."/>
            <person name="Argimon S."/>
            <person name="Zhang W."/>
            <person name="Yang X."/>
            <person name="Jeffery I.B."/>
            <person name="Cooney J.C."/>
            <person name="Kagawa T.F."/>
            <person name="Liu W."/>
            <person name="Song Y."/>
            <person name="Salvetti E."/>
            <person name="Wrobel A."/>
            <person name="Rasinkangas P."/>
            <person name="Parkhill J."/>
            <person name="Rea M.C."/>
            <person name="O'Sullivan O."/>
            <person name="Ritari J."/>
            <person name="Douillard F.P."/>
            <person name="Paul Ross R."/>
            <person name="Yang R."/>
            <person name="Briner A.E."/>
            <person name="Felis G.E."/>
            <person name="de Vos W.M."/>
            <person name="Barrangou R."/>
            <person name="Klaenhammer T.R."/>
            <person name="Caufield P.W."/>
            <person name="Cui Y."/>
            <person name="Zhang H."/>
            <person name="O'Toole P.W."/>
        </authorList>
    </citation>
    <scope>NUCLEOTIDE SEQUENCE [LARGE SCALE GENOMIC DNA]</scope>
    <source>
        <strain evidence="7 8">DSM 22301</strain>
    </source>
</reference>
<evidence type="ECO:0000259" key="5">
    <source>
        <dbReference type="Pfam" id="PF03446"/>
    </source>
</evidence>
<dbReference type="PATRIC" id="fig|319653.3.peg.146"/>
<comment type="caution">
    <text evidence="7">The sequence shown here is derived from an EMBL/GenBank/DDBJ whole genome shotgun (WGS) entry which is preliminary data.</text>
</comment>
<feature type="domain" description="6-phosphogluconate dehydrogenase NADP-binding" evidence="5">
    <location>
        <begin position="6"/>
        <end position="165"/>
    </location>
</feature>
<dbReference type="GO" id="GO:0016491">
    <property type="term" value="F:oxidoreductase activity"/>
    <property type="evidence" value="ECO:0007669"/>
    <property type="project" value="UniProtKB-KW"/>
</dbReference>
<proteinExistence type="inferred from homology"/>
<dbReference type="GO" id="GO:0051287">
    <property type="term" value="F:NAD binding"/>
    <property type="evidence" value="ECO:0007669"/>
    <property type="project" value="InterPro"/>
</dbReference>
<evidence type="ECO:0000259" key="6">
    <source>
        <dbReference type="Pfam" id="PF14833"/>
    </source>
</evidence>
<gene>
    <name evidence="7" type="ORF">IV87_GL000143</name>
</gene>
<name>A0A0R2KAI8_9LACO</name>
<dbReference type="Gene3D" id="3.40.50.720">
    <property type="entry name" value="NAD(P)-binding Rossmann-like Domain"/>
    <property type="match status" value="1"/>
</dbReference>
<dbReference type="EMBL" id="JQBY01000001">
    <property type="protein sequence ID" value="KRN83674.1"/>
    <property type="molecule type" value="Genomic_DNA"/>
</dbReference>